<evidence type="ECO:0000313" key="5">
    <source>
        <dbReference type="EMBL" id="RZB72469.1"/>
    </source>
</evidence>
<dbReference type="Pfam" id="PF00400">
    <property type="entry name" value="WD40"/>
    <property type="match status" value="2"/>
</dbReference>
<dbReference type="PANTHER" id="PTHR14107:SF16">
    <property type="entry name" value="AT02583P"/>
    <property type="match status" value="1"/>
</dbReference>
<reference evidence="5 6" key="1">
    <citation type="submission" date="2018-09" db="EMBL/GenBank/DDBJ databases">
        <title>A high-quality reference genome of wild soybean provides a powerful tool to mine soybean genomes.</title>
        <authorList>
            <person name="Xie M."/>
            <person name="Chung C.Y.L."/>
            <person name="Li M.-W."/>
            <person name="Wong F.-L."/>
            <person name="Chan T.-F."/>
            <person name="Lam H.-M."/>
        </authorList>
    </citation>
    <scope>NUCLEOTIDE SEQUENCE [LARGE SCALE GENOMIC DNA]</scope>
    <source>
        <strain evidence="6">cv. W05</strain>
        <tissue evidence="5">Hypocotyl of etiolated seedlings</tissue>
    </source>
</reference>
<dbReference type="AlphaFoldDB" id="A0A445HFV5"/>
<dbReference type="EMBL" id="QZWG01000013">
    <property type="protein sequence ID" value="RZB72469.1"/>
    <property type="molecule type" value="Genomic_DNA"/>
</dbReference>
<feature type="repeat" description="WD" evidence="3">
    <location>
        <begin position="336"/>
        <end position="377"/>
    </location>
</feature>
<organism evidence="5 6">
    <name type="scientific">Glycine soja</name>
    <name type="common">Wild soybean</name>
    <dbReference type="NCBI Taxonomy" id="3848"/>
    <lineage>
        <taxon>Eukaryota</taxon>
        <taxon>Viridiplantae</taxon>
        <taxon>Streptophyta</taxon>
        <taxon>Embryophyta</taxon>
        <taxon>Tracheophyta</taxon>
        <taxon>Spermatophyta</taxon>
        <taxon>Magnoliopsida</taxon>
        <taxon>eudicotyledons</taxon>
        <taxon>Gunneridae</taxon>
        <taxon>Pentapetalae</taxon>
        <taxon>rosids</taxon>
        <taxon>fabids</taxon>
        <taxon>Fabales</taxon>
        <taxon>Fabaceae</taxon>
        <taxon>Papilionoideae</taxon>
        <taxon>50 kb inversion clade</taxon>
        <taxon>NPAAA clade</taxon>
        <taxon>indigoferoid/millettioid clade</taxon>
        <taxon>Phaseoleae</taxon>
        <taxon>Glycine</taxon>
        <taxon>Glycine subgen. Soja</taxon>
    </lineage>
</organism>
<proteinExistence type="predicted"/>
<evidence type="ECO:0000256" key="2">
    <source>
        <dbReference type="ARBA" id="ARBA00022737"/>
    </source>
</evidence>
<dbReference type="SMART" id="SM00320">
    <property type="entry name" value="WD40"/>
    <property type="match status" value="5"/>
</dbReference>
<dbReference type="SUPFAM" id="SSF50978">
    <property type="entry name" value="WD40 repeat-like"/>
    <property type="match status" value="1"/>
</dbReference>
<evidence type="ECO:0000256" key="1">
    <source>
        <dbReference type="ARBA" id="ARBA00022574"/>
    </source>
</evidence>
<dbReference type="Gene3D" id="2.130.10.10">
    <property type="entry name" value="YVTN repeat-like/Quinoprotein amine dehydrogenase"/>
    <property type="match status" value="1"/>
</dbReference>
<keyword evidence="1 3" id="KW-0853">WD repeat</keyword>
<keyword evidence="2" id="KW-0677">Repeat</keyword>
<dbReference type="PROSITE" id="PS50082">
    <property type="entry name" value="WD_REPEATS_2"/>
    <property type="match status" value="1"/>
</dbReference>
<protein>
    <submittedName>
        <fullName evidence="5">Putative catabolite repression protein creC isoform B</fullName>
    </submittedName>
</protein>
<dbReference type="InterPro" id="IPR051362">
    <property type="entry name" value="WD_repeat_creC_regulators"/>
</dbReference>
<feature type="compositionally biased region" description="Low complexity" evidence="4">
    <location>
        <begin position="9"/>
        <end position="20"/>
    </location>
</feature>
<name>A0A445HFV5_GLYSO</name>
<gene>
    <name evidence="5" type="ORF">D0Y65_036642</name>
</gene>
<keyword evidence="6" id="KW-1185">Reference proteome</keyword>
<dbReference type="InterPro" id="IPR001680">
    <property type="entry name" value="WD40_rpt"/>
</dbReference>
<dbReference type="PANTHER" id="PTHR14107">
    <property type="entry name" value="WD REPEAT PROTEIN"/>
    <property type="match status" value="1"/>
</dbReference>
<feature type="region of interest" description="Disordered" evidence="4">
    <location>
        <begin position="1"/>
        <end position="20"/>
    </location>
</feature>
<evidence type="ECO:0000256" key="4">
    <source>
        <dbReference type="SAM" id="MobiDB-lite"/>
    </source>
</evidence>
<dbReference type="InterPro" id="IPR036322">
    <property type="entry name" value="WD40_repeat_dom_sf"/>
</dbReference>
<dbReference type="Proteomes" id="UP000289340">
    <property type="component" value="Chromosome 13"/>
</dbReference>
<dbReference type="Gramene" id="XM_028342450.1">
    <property type="protein sequence ID" value="XP_028198251.1"/>
    <property type="gene ID" value="LOC114382817"/>
</dbReference>
<evidence type="ECO:0000313" key="6">
    <source>
        <dbReference type="Proteomes" id="UP000289340"/>
    </source>
</evidence>
<sequence>MKNANGLISTTSSNTAQSQSTGLKTYFKTHEGRYKLHYDKTYPSTLLHYAHGKTVSQVTLAHLKDKPVPSTPTGQSSTFSATSGVRSAAVRLWGGSNGGRSLSFVGGNGTSKNLGGNSRIGSIGASSSSNATSNSNFDGKGTYLIFNVGDAIFISDLNSQDKDPVKSIHFSNSNPMCHAFDQDSKDGHDLIIGLNTGDVYSVSLRQQLQDVGKKLVGAQHFNKDGSVNNSHCTCIAWVPGGDGAFVVGHADGNLYVYEKNRDGAGDSSFTVVKDQTQFSVSHARYSKSNPIARWHICQGSIDSISFSTDGTYIATVGRDGYLRVFDYLKEQLICGGKSYYGALLCCAWSMDGKYILTGGEDDLVQVWSMEDRKVVAWGEGHNSWVSGVAFDSYWSSPNSNDNEETVRYRFGSVGQDTQLLLWDLEMDEIVVPLRRPSGGSPTYSAGSQSSQWDSVVPLGTLQPAPSMLDVLKISPLVTHRVHTEPLSGLIFTQESVLTACREGHIKIWIRPAAAESQSSNAETLLSTSLKEKPSILSKGLASIVAGP</sequence>
<accession>A0A445HFV5</accession>
<evidence type="ECO:0000256" key="3">
    <source>
        <dbReference type="PROSITE-ProRule" id="PRU00221"/>
    </source>
</evidence>
<dbReference type="InterPro" id="IPR015943">
    <property type="entry name" value="WD40/YVTN_repeat-like_dom_sf"/>
</dbReference>
<comment type="caution">
    <text evidence="5">The sequence shown here is derived from an EMBL/GenBank/DDBJ whole genome shotgun (WGS) entry which is preliminary data.</text>
</comment>